<organism evidence="3">
    <name type="scientific">uncultured delta proteobacterium</name>
    <dbReference type="NCBI Taxonomy" id="34034"/>
    <lineage>
        <taxon>Bacteria</taxon>
        <taxon>Deltaproteobacteria</taxon>
        <taxon>environmental samples</taxon>
    </lineage>
</organism>
<evidence type="ECO:0000313" key="3">
    <source>
        <dbReference type="EMBL" id="SBV90634.1"/>
    </source>
</evidence>
<evidence type="ECO:0000259" key="2">
    <source>
        <dbReference type="Pfam" id="PF01522"/>
    </source>
</evidence>
<dbReference type="AlphaFoldDB" id="A0A212ITV8"/>
<reference evidence="3" key="1">
    <citation type="submission" date="2016-04" db="EMBL/GenBank/DDBJ databases">
        <authorList>
            <person name="Evans L.H."/>
            <person name="Alamgir A."/>
            <person name="Owens N."/>
            <person name="Weber N.D."/>
            <person name="Virtaneva K."/>
            <person name="Barbian K."/>
            <person name="Babar A."/>
            <person name="Rosenke K."/>
        </authorList>
    </citation>
    <scope>NUCLEOTIDE SEQUENCE</scope>
    <source>
        <strain evidence="3">86</strain>
    </source>
</reference>
<dbReference type="PANTHER" id="PTHR34216">
    <property type="match status" value="1"/>
</dbReference>
<dbReference type="Gene3D" id="3.20.20.370">
    <property type="entry name" value="Glycoside hydrolase/deacetylase"/>
    <property type="match status" value="1"/>
</dbReference>
<protein>
    <submittedName>
        <fullName evidence="3">Polysaccharide deacetylase</fullName>
    </submittedName>
</protein>
<proteinExistence type="predicted"/>
<gene>
    <name evidence="3" type="ORF">KL86DPRO_10062</name>
</gene>
<dbReference type="GO" id="GO:0005975">
    <property type="term" value="P:carbohydrate metabolic process"/>
    <property type="evidence" value="ECO:0007669"/>
    <property type="project" value="InterPro"/>
</dbReference>
<feature type="domain" description="NodB homology" evidence="2">
    <location>
        <begin position="59"/>
        <end position="169"/>
    </location>
</feature>
<dbReference type="InterPro" id="IPR051398">
    <property type="entry name" value="Polysacch_Deacetylase"/>
</dbReference>
<dbReference type="InterPro" id="IPR011330">
    <property type="entry name" value="Glyco_hydro/deAcase_b/a-brl"/>
</dbReference>
<accession>A0A212ITV8</accession>
<dbReference type="EMBL" id="FLUQ01000001">
    <property type="protein sequence ID" value="SBV90634.1"/>
    <property type="molecule type" value="Genomic_DNA"/>
</dbReference>
<name>A0A212ITV8_9DELT</name>
<dbReference type="Pfam" id="PF01522">
    <property type="entry name" value="Polysacc_deac_1"/>
    <property type="match status" value="1"/>
</dbReference>
<dbReference type="PANTHER" id="PTHR34216:SF7">
    <property type="entry name" value="POLY-BETA-1,6-N-ACETYL-D-GLUCOSAMINE N-DEACETYLASE"/>
    <property type="match status" value="1"/>
</dbReference>
<dbReference type="SUPFAM" id="SSF88713">
    <property type="entry name" value="Glycoside hydrolase/deacetylase"/>
    <property type="match status" value="1"/>
</dbReference>
<keyword evidence="1" id="KW-0732">Signal</keyword>
<dbReference type="GO" id="GO:0016810">
    <property type="term" value="F:hydrolase activity, acting on carbon-nitrogen (but not peptide) bonds"/>
    <property type="evidence" value="ECO:0007669"/>
    <property type="project" value="InterPro"/>
</dbReference>
<evidence type="ECO:0000256" key="1">
    <source>
        <dbReference type="ARBA" id="ARBA00022729"/>
    </source>
</evidence>
<dbReference type="CDD" id="cd10969">
    <property type="entry name" value="CE4_Ecf1_like_5s"/>
    <property type="match status" value="1"/>
</dbReference>
<sequence length="384" mass="42943">MPKKTTSLPVLMYHYISRYPNSIAVSPDLFAAHCESLVNHGWRGVSLAEAEAYFLHGEDLPPKSCLITFDDGYLDNYVYAWPILQQCGHKGVIFAVSSKIEPSGPLRTTLGDVRRGTVAANALPRVDEPFVPHPNGYDMRADLFFNWAEAREMEKSGVIAVASHTFGHQGVFINNDYDGFFLPERRGRTFHDPEPFFWGAPKFVMGPGLLERAFLPDPELAAKIRNLVPQDEQGAFAFAEDSANMRELKELVASNAALGRMETDEEMAARMDREIRNGKEVLEKELGHPVTSLCWPWGAYSPLALEIGRQAGFTVFFTTKAGPNPPLSPLAVCRFKAKDKNASWLLNRVRLYASPLLARLYAGLQLRTPGKNTGKRKSFVIRQR</sequence>
<dbReference type="InterPro" id="IPR002509">
    <property type="entry name" value="NODB_dom"/>
</dbReference>